<dbReference type="PANTHER" id="PTHR43537">
    <property type="entry name" value="TRANSCRIPTIONAL REGULATOR, GNTR FAMILY"/>
    <property type="match status" value="1"/>
</dbReference>
<dbReference type="SMART" id="SM00345">
    <property type="entry name" value="HTH_GNTR"/>
    <property type="match status" value="1"/>
</dbReference>
<evidence type="ECO:0000256" key="1">
    <source>
        <dbReference type="ARBA" id="ARBA00023015"/>
    </source>
</evidence>
<comment type="caution">
    <text evidence="5">The sequence shown here is derived from an EMBL/GenBank/DDBJ whole genome shotgun (WGS) entry which is preliminary data.</text>
</comment>
<keyword evidence="6" id="KW-1185">Reference proteome</keyword>
<dbReference type="InterPro" id="IPR008920">
    <property type="entry name" value="TF_FadR/GntR_C"/>
</dbReference>
<dbReference type="EMBL" id="WBOT01000007">
    <property type="protein sequence ID" value="KAB2330697.1"/>
    <property type="molecule type" value="Genomic_DNA"/>
</dbReference>
<dbReference type="Pfam" id="PF00392">
    <property type="entry name" value="GntR"/>
    <property type="match status" value="1"/>
</dbReference>
<dbReference type="InterPro" id="IPR000524">
    <property type="entry name" value="Tscrpt_reg_HTH_GntR"/>
</dbReference>
<keyword evidence="1" id="KW-0805">Transcription regulation</keyword>
<name>A0A7V7UTR1_9BACI</name>
<dbReference type="PROSITE" id="PS50949">
    <property type="entry name" value="HTH_GNTR"/>
    <property type="match status" value="1"/>
</dbReference>
<accession>A0A7V7UTR1</accession>
<evidence type="ECO:0000256" key="3">
    <source>
        <dbReference type="ARBA" id="ARBA00023163"/>
    </source>
</evidence>
<dbReference type="RefSeq" id="WP_151575625.1">
    <property type="nucleotide sequence ID" value="NZ_WBOT01000007.1"/>
</dbReference>
<dbReference type="InterPro" id="IPR011711">
    <property type="entry name" value="GntR_C"/>
</dbReference>
<evidence type="ECO:0000256" key="2">
    <source>
        <dbReference type="ARBA" id="ARBA00023125"/>
    </source>
</evidence>
<dbReference type="Proteomes" id="UP000441354">
    <property type="component" value="Unassembled WGS sequence"/>
</dbReference>
<dbReference type="SMART" id="SM00895">
    <property type="entry name" value="FCD"/>
    <property type="match status" value="1"/>
</dbReference>
<dbReference type="OrthoDB" id="9782299at2"/>
<evidence type="ECO:0000259" key="4">
    <source>
        <dbReference type="PROSITE" id="PS50949"/>
    </source>
</evidence>
<gene>
    <name evidence="5" type="ORF">F7732_18840</name>
</gene>
<keyword evidence="3" id="KW-0804">Transcription</keyword>
<dbReference type="CDD" id="cd07377">
    <property type="entry name" value="WHTH_GntR"/>
    <property type="match status" value="1"/>
</dbReference>
<dbReference type="GO" id="GO:0003700">
    <property type="term" value="F:DNA-binding transcription factor activity"/>
    <property type="evidence" value="ECO:0007669"/>
    <property type="project" value="InterPro"/>
</dbReference>
<dbReference type="InterPro" id="IPR036390">
    <property type="entry name" value="WH_DNA-bd_sf"/>
</dbReference>
<evidence type="ECO:0000313" key="6">
    <source>
        <dbReference type="Proteomes" id="UP000441354"/>
    </source>
</evidence>
<dbReference type="GO" id="GO:0003677">
    <property type="term" value="F:DNA binding"/>
    <property type="evidence" value="ECO:0007669"/>
    <property type="project" value="UniProtKB-KW"/>
</dbReference>
<dbReference type="Gene3D" id="1.10.10.10">
    <property type="entry name" value="Winged helix-like DNA-binding domain superfamily/Winged helix DNA-binding domain"/>
    <property type="match status" value="1"/>
</dbReference>
<dbReference type="SUPFAM" id="SSF46785">
    <property type="entry name" value="Winged helix' DNA-binding domain"/>
    <property type="match status" value="1"/>
</dbReference>
<keyword evidence="2" id="KW-0238">DNA-binding</keyword>
<dbReference type="Gene3D" id="1.20.120.530">
    <property type="entry name" value="GntR ligand-binding domain-like"/>
    <property type="match status" value="1"/>
</dbReference>
<evidence type="ECO:0000313" key="5">
    <source>
        <dbReference type="EMBL" id="KAB2330697.1"/>
    </source>
</evidence>
<sequence>MNYKRVRGKKIYEEVAETLIDFIKKGELKPGDKLDSVEKLAKSFEVGQSTIREALSGLRTMGLVEVRHGEGTFVNSFDPSKFQLPVNIAFLMKIEDIKELYQVREILEVGTAAQAALVHTEDDLLELEKAIIVMENANGNEELASSGDIDFHLAIANATHNKLLINLMSSVSSVISETIQEARKVFLYSGNTIEDLKTEHRKIYEAIKNRKPNEARQAMLEHLQTVQKRLFQYIE</sequence>
<dbReference type="Pfam" id="PF07729">
    <property type="entry name" value="FCD"/>
    <property type="match status" value="1"/>
</dbReference>
<dbReference type="InterPro" id="IPR036388">
    <property type="entry name" value="WH-like_DNA-bd_sf"/>
</dbReference>
<organism evidence="5 6">
    <name type="scientific">Bacillus mesophilum</name>
    <dbReference type="NCBI Taxonomy" id="1071718"/>
    <lineage>
        <taxon>Bacteria</taxon>
        <taxon>Bacillati</taxon>
        <taxon>Bacillota</taxon>
        <taxon>Bacilli</taxon>
        <taxon>Bacillales</taxon>
        <taxon>Bacillaceae</taxon>
        <taxon>Bacillus</taxon>
    </lineage>
</organism>
<feature type="domain" description="HTH gntR-type" evidence="4">
    <location>
        <begin position="9"/>
        <end position="77"/>
    </location>
</feature>
<reference evidence="5 6" key="1">
    <citation type="journal article" date="2014" name="Arch. Microbiol.">
        <title>Bacillus mesophilum sp. nov., strain IITR-54T, a novel 4-chlorobiphenyl dechlorinating bacterium.</title>
        <authorList>
            <person name="Manickam N."/>
            <person name="Singh N.K."/>
            <person name="Bajaj A."/>
            <person name="Kumar R.M."/>
            <person name="Kaur G."/>
            <person name="Kaur N."/>
            <person name="Bala M."/>
            <person name="Kumar A."/>
            <person name="Mayilraj S."/>
        </authorList>
    </citation>
    <scope>NUCLEOTIDE SEQUENCE [LARGE SCALE GENOMIC DNA]</scope>
    <source>
        <strain evidence="5 6">IITR-54</strain>
    </source>
</reference>
<dbReference type="PANTHER" id="PTHR43537:SF5">
    <property type="entry name" value="UXU OPERON TRANSCRIPTIONAL REGULATOR"/>
    <property type="match status" value="1"/>
</dbReference>
<protein>
    <submittedName>
        <fullName evidence="5">FadR family transcriptional regulator</fullName>
    </submittedName>
</protein>
<proteinExistence type="predicted"/>
<dbReference type="SUPFAM" id="SSF48008">
    <property type="entry name" value="GntR ligand-binding domain-like"/>
    <property type="match status" value="1"/>
</dbReference>
<dbReference type="AlphaFoldDB" id="A0A7V7UTR1"/>